<evidence type="ECO:0000256" key="1">
    <source>
        <dbReference type="SAM" id="Coils"/>
    </source>
</evidence>
<protein>
    <submittedName>
        <fullName evidence="2">Uncharacterized protein</fullName>
    </submittedName>
</protein>
<name>A0A0S2FHQ4_LYSAN</name>
<gene>
    <name evidence="2" type="ORF">LA76x_4941</name>
</gene>
<organism evidence="2 3">
    <name type="scientific">Lysobacter antibioticus</name>
    <dbReference type="NCBI Taxonomy" id="84531"/>
    <lineage>
        <taxon>Bacteria</taxon>
        <taxon>Pseudomonadati</taxon>
        <taxon>Pseudomonadota</taxon>
        <taxon>Gammaproteobacteria</taxon>
        <taxon>Lysobacterales</taxon>
        <taxon>Lysobacteraceae</taxon>
        <taxon>Lysobacter</taxon>
    </lineage>
</organism>
<dbReference type="Proteomes" id="UP000060787">
    <property type="component" value="Chromosome"/>
</dbReference>
<dbReference type="KEGG" id="lab:LA76x_4941"/>
<accession>A0A0S2FHQ4</accession>
<dbReference type="PATRIC" id="fig|84531.8.peg.4930"/>
<reference evidence="2 3" key="1">
    <citation type="journal article" date="2015" name="BMC Genomics">
        <title>Comparative genomics and metabolic profiling of the genus Lysobacter.</title>
        <authorList>
            <person name="de Bruijn I."/>
            <person name="Cheng X."/>
            <person name="de Jager V."/>
            <person name="Exposito R.G."/>
            <person name="Watrous J."/>
            <person name="Patel N."/>
            <person name="Postma J."/>
            <person name="Dorrestein P.C."/>
            <person name="Kobayashi D."/>
            <person name="Raaijmakers J.M."/>
        </authorList>
    </citation>
    <scope>NUCLEOTIDE SEQUENCE [LARGE SCALE GENOMIC DNA]</scope>
    <source>
        <strain evidence="2 3">76</strain>
    </source>
</reference>
<keyword evidence="3" id="KW-1185">Reference proteome</keyword>
<feature type="coiled-coil region" evidence="1">
    <location>
        <begin position="26"/>
        <end position="53"/>
    </location>
</feature>
<dbReference type="AlphaFoldDB" id="A0A0S2FHQ4"/>
<keyword evidence="1" id="KW-0175">Coiled coil</keyword>
<dbReference type="EMBL" id="CP011129">
    <property type="protein sequence ID" value="ALN83043.1"/>
    <property type="molecule type" value="Genomic_DNA"/>
</dbReference>
<evidence type="ECO:0000313" key="3">
    <source>
        <dbReference type="Proteomes" id="UP000060787"/>
    </source>
</evidence>
<sequence>MAGSTFTYMPPPDPALYYRYVKLLELGALGEEKAELQAVLAQLAKNLSSAETMTAEKKAESLFQAHFAQAPPFKHGSQPLCVDF</sequence>
<evidence type="ECO:0000313" key="2">
    <source>
        <dbReference type="EMBL" id="ALN83043.1"/>
    </source>
</evidence>
<proteinExistence type="predicted"/>